<dbReference type="GO" id="GO:0006269">
    <property type="term" value="P:DNA replication, synthesis of primer"/>
    <property type="evidence" value="ECO:0007669"/>
    <property type="project" value="UniProtKB-KW"/>
</dbReference>
<dbReference type="GO" id="GO:0005524">
    <property type="term" value="F:ATP binding"/>
    <property type="evidence" value="ECO:0007669"/>
    <property type="project" value="InterPro"/>
</dbReference>
<evidence type="ECO:0000313" key="6">
    <source>
        <dbReference type="Proteomes" id="UP001237843"/>
    </source>
</evidence>
<dbReference type="Proteomes" id="UP001237843">
    <property type="component" value="Unassembled WGS sequence"/>
</dbReference>
<reference evidence="5" key="2">
    <citation type="submission" date="2023-02" db="EMBL/GenBank/DDBJ databases">
        <authorList>
            <person name="Concha-Toloza M."/>
            <person name="Lopez-Cantillo M."/>
            <person name="Molina-Mora J."/>
            <person name="Collado L."/>
        </authorList>
    </citation>
    <scope>NUCLEOTIDE SEQUENCE</scope>
    <source>
        <strain evidence="5">FR1p273A</strain>
    </source>
</reference>
<dbReference type="SUPFAM" id="SSF48024">
    <property type="entry name" value="N-terminal domain of DnaB helicase"/>
    <property type="match status" value="1"/>
</dbReference>
<dbReference type="Gene3D" id="3.40.50.300">
    <property type="entry name" value="P-loop containing nucleotide triphosphate hydrolases"/>
    <property type="match status" value="1"/>
</dbReference>
<keyword evidence="2" id="KW-0235">DNA replication</keyword>
<dbReference type="AlphaFoldDB" id="A0AAW6VQ43"/>
<keyword evidence="5" id="KW-0547">Nucleotide-binding</keyword>
<evidence type="ECO:0000313" key="5">
    <source>
        <dbReference type="EMBL" id="MDK2062765.1"/>
    </source>
</evidence>
<dbReference type="InterPro" id="IPR016136">
    <property type="entry name" value="DNA_helicase_N/primase_C"/>
</dbReference>
<feature type="domain" description="DNA helicase DnaB-like N-terminal" evidence="4">
    <location>
        <begin position="13"/>
        <end position="106"/>
    </location>
</feature>
<proteinExistence type="predicted"/>
<dbReference type="GO" id="GO:0003678">
    <property type="term" value="F:DNA helicase activity"/>
    <property type="evidence" value="ECO:0007669"/>
    <property type="project" value="InterPro"/>
</dbReference>
<evidence type="ECO:0000256" key="2">
    <source>
        <dbReference type="ARBA" id="ARBA00022705"/>
    </source>
</evidence>
<accession>A0AAW6VQ43</accession>
<keyword evidence="1" id="KW-0639">Primosome</keyword>
<keyword evidence="3" id="KW-0238">DNA-binding</keyword>
<name>A0AAW6VQ43_9BACT</name>
<evidence type="ECO:0000259" key="4">
    <source>
        <dbReference type="Pfam" id="PF00772"/>
    </source>
</evidence>
<evidence type="ECO:0000256" key="3">
    <source>
        <dbReference type="ARBA" id="ARBA00023125"/>
    </source>
</evidence>
<organism evidence="5 6">
    <name type="scientific">Aliarcobacter butzleri</name>
    <dbReference type="NCBI Taxonomy" id="28197"/>
    <lineage>
        <taxon>Bacteria</taxon>
        <taxon>Pseudomonadati</taxon>
        <taxon>Campylobacterota</taxon>
        <taxon>Epsilonproteobacteria</taxon>
        <taxon>Campylobacterales</taxon>
        <taxon>Arcobacteraceae</taxon>
        <taxon>Aliarcobacter</taxon>
    </lineage>
</organism>
<dbReference type="RefSeq" id="WP_284074931.1">
    <property type="nucleotide sequence ID" value="NZ_JAQTJH010000012.1"/>
</dbReference>
<dbReference type="GO" id="GO:0003677">
    <property type="term" value="F:DNA binding"/>
    <property type="evidence" value="ECO:0007669"/>
    <property type="project" value="UniProtKB-KW"/>
</dbReference>
<sequence length="432" mass="49987">MSKFNPEVNSSVYQINIERLLLSSIFFDGYETLESMYEKIKIEMFYLPAHQELYRVLLELYKEEMPLDEEMVKTRIDKKKLDDSVLLEILSCNPITNVKVYIDTVIENFKRREIEKLSILIKKMVHEECVDSEAMLTTLNQQVIAIETHDTKFRDVKTGKEWKEEFKNRPKIEKLPTYVVWIDSTFDGGIKLGNFVFWSGKKETGKTTMAIQIHENMAMNGHKVGVLPMEFGIQHYLETLDERYPHSDNHKKVAILENMLLEDRFNDISDVEKTLRDFHKKGVKSVLIDSQLRLTNAGMANTTKAERTADIFSRIGIIAQKLLMTVHIIVQTSKADHDSEEISVKGCIDADHEASIWFHLKKQKSNELRDVVIAKNKQNSKRPLVTVKFNPVTKEFKKVNDETKEGIPVIYEESKKPKVSEFNGGIDIPTIL</sequence>
<dbReference type="GO" id="GO:0005829">
    <property type="term" value="C:cytosol"/>
    <property type="evidence" value="ECO:0007669"/>
    <property type="project" value="TreeGrafter"/>
</dbReference>
<protein>
    <submittedName>
        <fullName evidence="5">DnaB-like helicase N-terminal domain-containing protein</fullName>
    </submittedName>
</protein>
<dbReference type="InterPro" id="IPR007693">
    <property type="entry name" value="DNA_helicase_DnaB-like_N"/>
</dbReference>
<dbReference type="PANTHER" id="PTHR30153:SF2">
    <property type="entry name" value="REPLICATIVE DNA HELICASE"/>
    <property type="match status" value="1"/>
</dbReference>
<dbReference type="SUPFAM" id="SSF52540">
    <property type="entry name" value="P-loop containing nucleoside triphosphate hydrolases"/>
    <property type="match status" value="1"/>
</dbReference>
<dbReference type="InterPro" id="IPR036185">
    <property type="entry name" value="DNA_heli_DnaB-like_N_sf"/>
</dbReference>
<keyword evidence="5" id="KW-0067">ATP-binding</keyword>
<dbReference type="PANTHER" id="PTHR30153">
    <property type="entry name" value="REPLICATIVE DNA HELICASE DNAB"/>
    <property type="match status" value="1"/>
</dbReference>
<dbReference type="EMBL" id="JAQTJH010000012">
    <property type="protein sequence ID" value="MDK2062765.1"/>
    <property type="molecule type" value="Genomic_DNA"/>
</dbReference>
<dbReference type="Gene3D" id="1.10.860.10">
    <property type="entry name" value="DNAb Helicase, Chain A"/>
    <property type="match status" value="1"/>
</dbReference>
<comment type="caution">
    <text evidence="5">The sequence shown here is derived from an EMBL/GenBank/DDBJ whole genome shotgun (WGS) entry which is preliminary data.</text>
</comment>
<dbReference type="InterPro" id="IPR027417">
    <property type="entry name" value="P-loop_NTPase"/>
</dbReference>
<evidence type="ECO:0000256" key="1">
    <source>
        <dbReference type="ARBA" id="ARBA00022515"/>
    </source>
</evidence>
<reference evidence="5" key="1">
    <citation type="journal article" date="2023" name="Antibiotics">
        <title>Genomic Characterization of Antibiotic-Resistant Campylobacterales Isolated from Chilean Poultry Meat.</title>
        <authorList>
            <person name="Concha-Toloza M."/>
            <person name="Lopez-Cantillo M."/>
            <person name="Molina-Mora J.A."/>
            <person name="Collado L."/>
        </authorList>
    </citation>
    <scope>NUCLEOTIDE SEQUENCE</scope>
    <source>
        <strain evidence="5">FR1p273A</strain>
    </source>
</reference>
<keyword evidence="5" id="KW-0347">Helicase</keyword>
<gene>
    <name evidence="5" type="ORF">PT520_09575</name>
</gene>
<keyword evidence="5" id="KW-0378">Hydrolase</keyword>
<dbReference type="GO" id="GO:1990077">
    <property type="term" value="C:primosome complex"/>
    <property type="evidence" value="ECO:0007669"/>
    <property type="project" value="UniProtKB-KW"/>
</dbReference>
<dbReference type="Pfam" id="PF00772">
    <property type="entry name" value="DnaB"/>
    <property type="match status" value="1"/>
</dbReference>